<protein>
    <submittedName>
        <fullName evidence="2">Expressed protein</fullName>
    </submittedName>
</protein>
<dbReference type="Pfam" id="PF12937">
    <property type="entry name" value="F-box-like"/>
    <property type="match status" value="1"/>
</dbReference>
<feature type="domain" description="F-box" evidence="1">
    <location>
        <begin position="77"/>
        <end position="131"/>
    </location>
</feature>
<dbReference type="RefSeq" id="XP_003027261.1">
    <property type="nucleotide sequence ID" value="XM_003027215.1"/>
</dbReference>
<dbReference type="SUPFAM" id="SSF81383">
    <property type="entry name" value="F-box domain"/>
    <property type="match status" value="1"/>
</dbReference>
<dbReference type="OrthoDB" id="3221235at2759"/>
<dbReference type="InterPro" id="IPR001810">
    <property type="entry name" value="F-box_dom"/>
</dbReference>
<dbReference type="OMA" id="MEGSFTH"/>
<accession>D8QI74</accession>
<dbReference type="eggNOG" id="ENOG502SWKJ">
    <property type="taxonomic scope" value="Eukaryota"/>
</dbReference>
<dbReference type="AlphaFoldDB" id="D8QI74"/>
<dbReference type="Proteomes" id="UP000007431">
    <property type="component" value="Unassembled WGS sequence"/>
</dbReference>
<sequence length="276" mass="31344">MAAPTVLFTELLSSNRTPTDDERQEAVSLLQIWSTEAAVLAAKVQALQAELAQESVKLKEIQERIRLHSSIVSPLRSVPAEILQHIFRYTLPESHNALLSPDEAPIILTRVCRVWRVVALSTPELWSSIHIVCTPFDKDMPQRSREIVELRLRAVESWLARSGTCLLDISIRAETEVMDIEFMPFSEGYRYSSTVLSALRAIIPHSRRWSQLSIVATMGELKELLPLRLDLPELQSFVFRELGRPVYPGTDGRFQPFFLSSAQKLQRASLIFPHSE</sequence>
<evidence type="ECO:0000259" key="1">
    <source>
        <dbReference type="Pfam" id="PF12937"/>
    </source>
</evidence>
<feature type="non-terminal residue" evidence="2">
    <location>
        <position position="276"/>
    </location>
</feature>
<gene>
    <name evidence="2" type="ORF">SCHCODRAFT_70777</name>
</gene>
<name>D8QI74_SCHCM</name>
<dbReference type="KEGG" id="scm:SCHCO_02477270"/>
<keyword evidence="3" id="KW-1185">Reference proteome</keyword>
<dbReference type="Gene3D" id="1.20.1280.50">
    <property type="match status" value="1"/>
</dbReference>
<evidence type="ECO:0000313" key="3">
    <source>
        <dbReference type="Proteomes" id="UP000007431"/>
    </source>
</evidence>
<organism evidence="3">
    <name type="scientific">Schizophyllum commune (strain H4-8 / FGSC 9210)</name>
    <name type="common">Split gill fungus</name>
    <dbReference type="NCBI Taxonomy" id="578458"/>
    <lineage>
        <taxon>Eukaryota</taxon>
        <taxon>Fungi</taxon>
        <taxon>Dikarya</taxon>
        <taxon>Basidiomycota</taxon>
        <taxon>Agaricomycotina</taxon>
        <taxon>Agaricomycetes</taxon>
        <taxon>Agaricomycetidae</taxon>
        <taxon>Agaricales</taxon>
        <taxon>Schizophyllaceae</taxon>
        <taxon>Schizophyllum</taxon>
    </lineage>
</organism>
<proteinExistence type="predicted"/>
<reference evidence="2 3" key="1">
    <citation type="journal article" date="2010" name="Nat. Biotechnol.">
        <title>Genome sequence of the model mushroom Schizophyllum commune.</title>
        <authorList>
            <person name="Ohm R.A."/>
            <person name="de Jong J.F."/>
            <person name="Lugones L.G."/>
            <person name="Aerts A."/>
            <person name="Kothe E."/>
            <person name="Stajich J.E."/>
            <person name="de Vries R.P."/>
            <person name="Record E."/>
            <person name="Levasseur A."/>
            <person name="Baker S.E."/>
            <person name="Bartholomew K.A."/>
            <person name="Coutinho P.M."/>
            <person name="Erdmann S."/>
            <person name="Fowler T.J."/>
            <person name="Gathman A.C."/>
            <person name="Lombard V."/>
            <person name="Henrissat B."/>
            <person name="Knabe N."/>
            <person name="Kuees U."/>
            <person name="Lilly W.W."/>
            <person name="Lindquist E."/>
            <person name="Lucas S."/>
            <person name="Magnuson J.K."/>
            <person name="Piumi F."/>
            <person name="Raudaskoski M."/>
            <person name="Salamov A."/>
            <person name="Schmutz J."/>
            <person name="Schwarze F.W.M.R."/>
            <person name="vanKuyk P.A."/>
            <person name="Horton J.S."/>
            <person name="Grigoriev I.V."/>
            <person name="Woesten H.A.B."/>
        </authorList>
    </citation>
    <scope>NUCLEOTIDE SEQUENCE [LARGE SCALE GENOMIC DNA]</scope>
    <source>
        <strain evidence="3">H4-8 / FGSC 9210</strain>
    </source>
</reference>
<dbReference type="EMBL" id="GL377313">
    <property type="protein sequence ID" value="EFI92358.1"/>
    <property type="molecule type" value="Genomic_DNA"/>
</dbReference>
<dbReference type="InterPro" id="IPR036047">
    <property type="entry name" value="F-box-like_dom_sf"/>
</dbReference>
<dbReference type="InParanoid" id="D8QI74"/>
<dbReference type="VEuPathDB" id="FungiDB:SCHCODRAFT_02477270"/>
<dbReference type="HOGENOM" id="CLU_018544_0_0_1"/>
<dbReference type="GeneID" id="9593827"/>
<evidence type="ECO:0000313" key="2">
    <source>
        <dbReference type="EMBL" id="EFI92358.1"/>
    </source>
</evidence>